<dbReference type="RefSeq" id="WP_379953786.1">
    <property type="nucleotide sequence ID" value="NZ_JAUYVI010000001.1"/>
</dbReference>
<comment type="caution">
    <text evidence="3">The sequence shown here is derived from an EMBL/GenBank/DDBJ whole genome shotgun (WGS) entry which is preliminary data.</text>
</comment>
<keyword evidence="1" id="KW-0175">Coiled coil</keyword>
<dbReference type="Gene3D" id="1.20.58.60">
    <property type="match status" value="1"/>
</dbReference>
<sequence>METRARHLAVGAFVLVLVVCGGLFAIWIAKFSGQVTFVPYYTRFSGSVSQLRTDTTVLFGGIPVGRVTDVRIDSENSELARVDFVVREGTPVRDDSQATIEIQSIAGGVVLQISRGSKEAKLLSPGREVKGGVSPLERLVAQAPNLLNKLTQIAENLNKMLSDENRVALTTTLSNLRDLSVNLNSHQQQIDTLLDNGNVAVSNFSEAGASLKSLADQLNKSAGAMTGDARKAVQSFQEMSAAFKSTADQLNGVITDNREPLKQFTGSALYEATDLIAQLRELAGSMARISQEIERDPARFFLSDRNKGVNPQ</sequence>
<keyword evidence="4" id="KW-1185">Reference proteome</keyword>
<feature type="domain" description="Mce/MlaD" evidence="2">
    <location>
        <begin position="39"/>
        <end position="116"/>
    </location>
</feature>
<evidence type="ECO:0000256" key="1">
    <source>
        <dbReference type="SAM" id="Coils"/>
    </source>
</evidence>
<dbReference type="Pfam" id="PF02470">
    <property type="entry name" value="MlaD"/>
    <property type="match status" value="1"/>
</dbReference>
<dbReference type="Proteomes" id="UP001230156">
    <property type="component" value="Unassembled WGS sequence"/>
</dbReference>
<evidence type="ECO:0000259" key="2">
    <source>
        <dbReference type="Pfam" id="PF02470"/>
    </source>
</evidence>
<proteinExistence type="predicted"/>
<dbReference type="PANTHER" id="PTHR36698:SF3">
    <property type="entry name" value="ABC-TYPE TRANSPORT AUXILIARY LIPOPROTEIN COMPONENT DOMAIN-CONTAINING PROTEIN"/>
    <property type="match status" value="1"/>
</dbReference>
<dbReference type="InterPro" id="IPR003399">
    <property type="entry name" value="Mce/MlaD"/>
</dbReference>
<evidence type="ECO:0000313" key="4">
    <source>
        <dbReference type="Proteomes" id="UP001230156"/>
    </source>
</evidence>
<organism evidence="3 4">
    <name type="scientific">Dongia sedimenti</name>
    <dbReference type="NCBI Taxonomy" id="3064282"/>
    <lineage>
        <taxon>Bacteria</taxon>
        <taxon>Pseudomonadati</taxon>
        <taxon>Pseudomonadota</taxon>
        <taxon>Alphaproteobacteria</taxon>
        <taxon>Rhodospirillales</taxon>
        <taxon>Dongiaceae</taxon>
        <taxon>Dongia</taxon>
    </lineage>
</organism>
<dbReference type="PANTHER" id="PTHR36698">
    <property type="entry name" value="BLL5892 PROTEIN"/>
    <property type="match status" value="1"/>
</dbReference>
<feature type="coiled-coil region" evidence="1">
    <location>
        <begin position="147"/>
        <end position="196"/>
    </location>
</feature>
<dbReference type="EMBL" id="JAUYVI010000001">
    <property type="protein sequence ID" value="MDQ7246401.1"/>
    <property type="molecule type" value="Genomic_DNA"/>
</dbReference>
<evidence type="ECO:0000313" key="3">
    <source>
        <dbReference type="EMBL" id="MDQ7246401.1"/>
    </source>
</evidence>
<protein>
    <submittedName>
        <fullName evidence="3">MlaD family protein</fullName>
    </submittedName>
</protein>
<gene>
    <name evidence="3" type="ORF">Q8A70_01925</name>
</gene>
<accession>A0ABU0YH77</accession>
<name>A0ABU0YH77_9PROT</name>
<reference evidence="4" key="1">
    <citation type="submission" date="2023-08" db="EMBL/GenBank/DDBJ databases">
        <title>Rhodospirillaceae gen. nov., a novel taxon isolated from the Yangtze River Yuezi River estuary sludge.</title>
        <authorList>
            <person name="Ruan L."/>
        </authorList>
    </citation>
    <scope>NUCLEOTIDE SEQUENCE [LARGE SCALE GENOMIC DNA]</scope>
    <source>
        <strain evidence="4">R-7</strain>
    </source>
</reference>